<evidence type="ECO:0000256" key="2">
    <source>
        <dbReference type="PIRSR" id="PIRSR006386-1"/>
    </source>
</evidence>
<dbReference type="PANTHER" id="PTHR42943:SF2">
    <property type="entry name" value="GLUTATHIONE S-TRANSFERASE KAPPA 1"/>
    <property type="match status" value="1"/>
</dbReference>
<dbReference type="EMBL" id="AEIU01000076">
    <property type="protein sequence ID" value="EFP96188.1"/>
    <property type="molecule type" value="Genomic_DNA"/>
</dbReference>
<name>E3BL92_9VIBR</name>
<keyword evidence="1 4" id="KW-0413">Isomerase</keyword>
<dbReference type="RefSeq" id="WP_009601823.1">
    <property type="nucleotide sequence ID" value="NZ_AEIU01000076.1"/>
</dbReference>
<evidence type="ECO:0000259" key="3">
    <source>
        <dbReference type="Pfam" id="PF01323"/>
    </source>
</evidence>
<dbReference type="GO" id="GO:0004602">
    <property type="term" value="F:glutathione peroxidase activity"/>
    <property type="evidence" value="ECO:0007669"/>
    <property type="project" value="TreeGrafter"/>
</dbReference>
<comment type="catalytic activity">
    <reaction evidence="1">
        <text>2-hydroxychromene-2-carboxylate = (3E)-4-(2-hydroxyphenyl)-2-oxobut-3-enoate</text>
        <dbReference type="Rhea" id="RHEA:27401"/>
        <dbReference type="ChEBI" id="CHEBI:59350"/>
        <dbReference type="ChEBI" id="CHEBI:59353"/>
        <dbReference type="EC" id="5.99.1.4"/>
    </reaction>
</comment>
<dbReference type="AlphaFoldDB" id="E3BL92"/>
<gene>
    <name evidence="4" type="ORF">VIBC2010_03752</name>
</gene>
<dbReference type="PIRSF" id="PIRSF006386">
    <property type="entry name" value="HCCAis_GSTk"/>
    <property type="match status" value="1"/>
</dbReference>
<dbReference type="GO" id="GO:0006749">
    <property type="term" value="P:glutathione metabolic process"/>
    <property type="evidence" value="ECO:0007669"/>
    <property type="project" value="TreeGrafter"/>
</dbReference>
<dbReference type="STRING" id="796620.VIBC2010_03752"/>
<dbReference type="GO" id="GO:0004364">
    <property type="term" value="F:glutathione transferase activity"/>
    <property type="evidence" value="ECO:0007669"/>
    <property type="project" value="TreeGrafter"/>
</dbReference>
<evidence type="ECO:0000313" key="5">
    <source>
        <dbReference type="Proteomes" id="UP000002943"/>
    </source>
</evidence>
<dbReference type="InterPro" id="IPR001853">
    <property type="entry name" value="DSBA-like_thioredoxin_dom"/>
</dbReference>
<feature type="domain" description="DSBA-like thioredoxin" evidence="3">
    <location>
        <begin position="5"/>
        <end position="191"/>
    </location>
</feature>
<dbReference type="InterPro" id="IPR014440">
    <property type="entry name" value="HCCAis_GSTk"/>
</dbReference>
<sequence>MSQPITAWLSIGSTYSYLTAMRIRELVTKENLDLTIKPISIRRIMQEMDNIPFPSSKQPKVDYMWRDIQRRAGRYHLPIPNVPVTYPLNYFDQANLVGVVVNQQGRYLEYFETIYRLWFLEGIEAGSPESLHLTLKKLNLDVEQILNKADKETALTVYRANTEAAKRMGIFGVPSFTVENEIFWGDDRLEDTIDYASSND</sequence>
<evidence type="ECO:0000256" key="1">
    <source>
        <dbReference type="PIRNR" id="PIRNR006386"/>
    </source>
</evidence>
<dbReference type="Gene3D" id="3.40.30.10">
    <property type="entry name" value="Glutaredoxin"/>
    <property type="match status" value="1"/>
</dbReference>
<comment type="caution">
    <text evidence="4">The sequence shown here is derived from an EMBL/GenBank/DDBJ whole genome shotgun (WGS) entry which is preliminary data.</text>
</comment>
<dbReference type="PANTHER" id="PTHR42943">
    <property type="entry name" value="GLUTATHIONE S-TRANSFERASE KAPPA"/>
    <property type="match status" value="1"/>
</dbReference>
<dbReference type="OrthoDB" id="5244108at2"/>
<accession>E3BL92</accession>
<dbReference type="eggNOG" id="COG3917">
    <property type="taxonomic scope" value="Bacteria"/>
</dbReference>
<dbReference type="InterPro" id="IPR036249">
    <property type="entry name" value="Thioredoxin-like_sf"/>
</dbReference>
<dbReference type="Proteomes" id="UP000002943">
    <property type="component" value="Unassembled WGS sequence"/>
</dbReference>
<protein>
    <recommendedName>
        <fullName evidence="1">2-hydroxychromene-2-carboxylate isomerase</fullName>
        <ecNumber evidence="1">5.99.1.4</ecNumber>
    </recommendedName>
</protein>
<comment type="similarity">
    <text evidence="1">Belongs to the GST superfamily. NadH family.</text>
</comment>
<dbReference type="SUPFAM" id="SSF52833">
    <property type="entry name" value="Thioredoxin-like"/>
    <property type="match status" value="1"/>
</dbReference>
<dbReference type="InterPro" id="IPR051924">
    <property type="entry name" value="GST_Kappa/NadH"/>
</dbReference>
<evidence type="ECO:0000313" key="4">
    <source>
        <dbReference type="EMBL" id="EFP96188.1"/>
    </source>
</evidence>
<organism evidence="4 5">
    <name type="scientific">Vibrio caribbeanicus ATCC BAA-2122</name>
    <dbReference type="NCBI Taxonomy" id="796620"/>
    <lineage>
        <taxon>Bacteria</taxon>
        <taxon>Pseudomonadati</taxon>
        <taxon>Pseudomonadota</taxon>
        <taxon>Gammaproteobacteria</taxon>
        <taxon>Vibrionales</taxon>
        <taxon>Vibrionaceae</taxon>
        <taxon>Vibrio</taxon>
    </lineage>
</organism>
<dbReference type="GO" id="GO:0018845">
    <property type="term" value="F:2-hydroxychromene-2-carboxylate isomerase activity"/>
    <property type="evidence" value="ECO:0007669"/>
    <property type="project" value="UniProtKB-UniRule"/>
</dbReference>
<proteinExistence type="inferred from homology"/>
<dbReference type="EC" id="5.99.1.4" evidence="1"/>
<reference evidence="4 5" key="1">
    <citation type="journal article" date="2012" name="Int. J. Syst. Evol. Microbiol.">
        <title>Vibrio caribbeanicus sp. nov., isolated from the marine sponge Scleritoderma cyanea.</title>
        <authorList>
            <person name="Hoffmann M."/>
            <person name="Monday S.R."/>
            <person name="Allard M.W."/>
            <person name="Strain E.A."/>
            <person name="Whittaker P."/>
            <person name="Naum M."/>
            <person name="McCarthy P.J."/>
            <person name="Lopez J.V."/>
            <person name="Fischer M."/>
            <person name="Brown E.W."/>
        </authorList>
    </citation>
    <scope>NUCLEOTIDE SEQUENCE [LARGE SCALE GENOMIC DNA]</scope>
    <source>
        <strain evidence="4 5">ATCC BAA-2122</strain>
    </source>
</reference>
<dbReference type="Pfam" id="PF01323">
    <property type="entry name" value="DSBA"/>
    <property type="match status" value="1"/>
</dbReference>
<feature type="active site" description="Nucleophile" evidence="2">
    <location>
        <position position="13"/>
    </location>
</feature>
<keyword evidence="5" id="KW-1185">Reference proteome</keyword>